<dbReference type="SUPFAM" id="SSF49785">
    <property type="entry name" value="Galactose-binding domain-like"/>
    <property type="match status" value="1"/>
</dbReference>
<evidence type="ECO:0000259" key="2">
    <source>
        <dbReference type="Pfam" id="PF21463"/>
    </source>
</evidence>
<accession>A0A649YJ41</accession>
<feature type="domain" description="Cry1Ac-like" evidence="2">
    <location>
        <begin position="369"/>
        <end position="447"/>
    </location>
</feature>
<sequence>MFTSGAKNRLKLETTDYEIDQVANAIECMSDEQYSKEKLMLWDQVKHAKYLSQSRNLLQNGDFEDVFHGWTTSDHMYIQSDNSTFKGNYLNISGARDIYLTIFPTYIYQKIDESKLKPYTRYLVRGFVGSSKDVELVVSRYGKEIDTVMNVPFDIPYVSSRPVCNELYDGEQQPYPNGNVGYYNPMSAFTPSYTSDARQCMPGKKQIVCQDSHQFKFHIDTGEVDYNTNIGIWVMFKISSPDGYALLDNLEVIEEGPIDGEALSRVKHMEKKWNDQMEAKRSETQQAYDVAKQAIDALFTNVQDEALQFDTTLAQIQYAEYLVQSIPYVYNDWLSDVPGMNYDIYVELDARVAQARYLYDTRNIIKNGDFTQGVMGWHVTGNADVQQIDGVSVLVLSNWSAGVSQNVHLQHNHGYVLRVIAKKEGPGNGYVTLMDCEENQEKLTFTSCEEGYITKTVDVFPDTDCVRIEIGETEGSFYIESIELICMNE</sequence>
<dbReference type="Pfam" id="PF17997">
    <property type="entry name" value="Cry1Ac_D5"/>
    <property type="match status" value="2"/>
</dbReference>
<dbReference type="InterPro" id="IPR041587">
    <property type="entry name" value="Cry_V"/>
</dbReference>
<organism evidence="3">
    <name type="scientific">Bacillus thuringiensis</name>
    <dbReference type="NCBI Taxonomy" id="1428"/>
    <lineage>
        <taxon>Bacteria</taxon>
        <taxon>Bacillati</taxon>
        <taxon>Bacillota</taxon>
        <taxon>Bacilli</taxon>
        <taxon>Bacillales</taxon>
        <taxon>Bacillaceae</taxon>
        <taxon>Bacillus</taxon>
        <taxon>Bacillus cereus group</taxon>
    </lineage>
</organism>
<dbReference type="InterPro" id="IPR048645">
    <property type="entry name" value="Cry1Ac-like_dom-VII"/>
</dbReference>
<dbReference type="SMR" id="A0A649YJ41"/>
<evidence type="ECO:0000259" key="1">
    <source>
        <dbReference type="Pfam" id="PF17997"/>
    </source>
</evidence>
<feature type="domain" description="Pesticidal crystal protein Cry" evidence="1">
    <location>
        <begin position="58"/>
        <end position="157"/>
    </location>
</feature>
<reference evidence="3" key="1">
    <citation type="submission" date="2019-09" db="EMBL/GenBank/DDBJ databases">
        <title>Insecticidal activity of Cyt2 from Bacillus thuringiensis against Bradysia difformis.</title>
        <authorList>
            <person name="Ma L."/>
            <person name="Wang F."/>
        </authorList>
    </citation>
    <scope>NUCLEOTIDE SEQUENCE</scope>
    <source>
        <strain evidence="3">JW-1</strain>
    </source>
</reference>
<name>A0A649YJ41_BACTU</name>
<feature type="domain" description="Pesticidal crystal protein Cry" evidence="1">
    <location>
        <begin position="188"/>
        <end position="256"/>
    </location>
</feature>
<dbReference type="RefSeq" id="WP_012211101.1">
    <property type="nucleotide sequence ID" value="NZ_CP037456.1"/>
</dbReference>
<dbReference type="InterPro" id="IPR008979">
    <property type="entry name" value="Galactose-bd-like_sf"/>
</dbReference>
<dbReference type="AlphaFoldDB" id="A0A649YJ41"/>
<protein>
    <submittedName>
        <fullName evidence="3">Crystal protein 4B</fullName>
    </submittedName>
</protein>
<dbReference type="Gene3D" id="2.60.120.260">
    <property type="entry name" value="Galactose-binding domain-like"/>
    <property type="match status" value="2"/>
</dbReference>
<evidence type="ECO:0000313" key="3">
    <source>
        <dbReference type="EMBL" id="QGM12374.1"/>
    </source>
</evidence>
<proteinExistence type="predicted"/>
<dbReference type="EMBL" id="MN539646">
    <property type="protein sequence ID" value="QGM12374.1"/>
    <property type="molecule type" value="Genomic_DNA"/>
</dbReference>
<dbReference type="Pfam" id="PF21463">
    <property type="entry name" value="Cry1Ac_dom-VII"/>
    <property type="match status" value="1"/>
</dbReference>
<gene>
    <name evidence="3" type="primary">cry4B</name>
</gene>